<proteinExistence type="predicted"/>
<evidence type="ECO:0000256" key="1">
    <source>
        <dbReference type="SAM" id="MobiDB-lite"/>
    </source>
</evidence>
<evidence type="ECO:0000313" key="2">
    <source>
        <dbReference type="EMBL" id="KAK5600080.1"/>
    </source>
</evidence>
<protein>
    <submittedName>
        <fullName evidence="2">Uncharacterized protein</fullName>
    </submittedName>
</protein>
<dbReference type="EMBL" id="JAHHUM010002900">
    <property type="protein sequence ID" value="KAK5600080.1"/>
    <property type="molecule type" value="Genomic_DNA"/>
</dbReference>
<organism evidence="2 3">
    <name type="scientific">Crenichthys baileyi</name>
    <name type="common">White River springfish</name>
    <dbReference type="NCBI Taxonomy" id="28760"/>
    <lineage>
        <taxon>Eukaryota</taxon>
        <taxon>Metazoa</taxon>
        <taxon>Chordata</taxon>
        <taxon>Craniata</taxon>
        <taxon>Vertebrata</taxon>
        <taxon>Euteleostomi</taxon>
        <taxon>Actinopterygii</taxon>
        <taxon>Neopterygii</taxon>
        <taxon>Teleostei</taxon>
        <taxon>Neoteleostei</taxon>
        <taxon>Acanthomorphata</taxon>
        <taxon>Ovalentaria</taxon>
        <taxon>Atherinomorphae</taxon>
        <taxon>Cyprinodontiformes</taxon>
        <taxon>Goodeidae</taxon>
        <taxon>Crenichthys</taxon>
    </lineage>
</organism>
<accession>A0AAV9QVV4</accession>
<sequence length="114" mass="12618">MSENEGEEKNRTGLNSLLPDPQGPMLKSGEGFFRSGFGSSPSIYPTGCTWPIPCQIPAFHDARRPPKTPVVATPNIQSRAFNLKVHLLCNFSQISSRLRRTKHSYSSNFSPPQS</sequence>
<gene>
    <name evidence="2" type="ORF">CRENBAI_009793</name>
</gene>
<feature type="region of interest" description="Disordered" evidence="1">
    <location>
        <begin position="1"/>
        <end position="33"/>
    </location>
</feature>
<keyword evidence="3" id="KW-1185">Reference proteome</keyword>
<dbReference type="AlphaFoldDB" id="A0AAV9QVV4"/>
<reference evidence="2 3" key="1">
    <citation type="submission" date="2021-06" db="EMBL/GenBank/DDBJ databases">
        <authorList>
            <person name="Palmer J.M."/>
        </authorList>
    </citation>
    <scope>NUCLEOTIDE SEQUENCE [LARGE SCALE GENOMIC DNA]</scope>
    <source>
        <strain evidence="2 3">MEX-2019</strain>
        <tissue evidence="2">Muscle</tissue>
    </source>
</reference>
<dbReference type="Proteomes" id="UP001311232">
    <property type="component" value="Unassembled WGS sequence"/>
</dbReference>
<comment type="caution">
    <text evidence="2">The sequence shown here is derived from an EMBL/GenBank/DDBJ whole genome shotgun (WGS) entry which is preliminary data.</text>
</comment>
<evidence type="ECO:0000313" key="3">
    <source>
        <dbReference type="Proteomes" id="UP001311232"/>
    </source>
</evidence>
<name>A0AAV9QVV4_9TELE</name>